<sequence>MAFLDDKDVGLALNLDTGMPELDTAIAASKFKCEKCMIDLVTLFNNKYVTFENLDADVPFAADEAIARAEAFSQKLEDELEQLNESVSELKSSPEDMLSKVDSIIKRLTMFKDLEGLYVRFDADYMDDPLKLYEDYIHMSKIVQELEAEPLFANAQRALVFNLNYRHQGVINKLIEKYGEIFSFRTLLFDDTQFYFNVDFDKKISLQSALVAMEKFEVLDVEVKKTAEAIMNSFVEPLLRCKEPLKALRFERIETKIENVYQIGLDRNVPVKNFKGDPFIFLQTLEIFFQKLSTALTGLAIEEKPITAIFGLQITPLLFDFIVEKILKPAVPYQPEESGNFQELLNAAEKFHETMVSLYFFDASVPGFQNYVDEFDGIFITRRCSKIIQTTRDLAQKIDLEMVTVGNDADYKVDISTFISDFAKKVDLNGSGFATPVVEGAHLPKLLQFQRCKIPKNVFELAKLFTDTIDAAVATENIEAAGKLMVTAYNMMKIYDLISQRHNTNEINSVPLFGALFYNGCHYLNHVMMMKSMSLKQKGLAEKLQCDTNFFELIFEFRKRASQALENHLLQLRRQISSFIGSEDPFINLSNDEDRHHASRLVDGSMDVIERVANVWRDVLTEAVHVRAIASLVSHLFTILSNIVLSKVDIHEVDAHEMVRLFEALIARCEKLLTYGDQPHIQNLCEEPYYRFKEITLCLSQPLMNFADRWCDGIGPLANWLKIDQVKNLIRAIFSNSELRSQVLARIT</sequence>
<evidence type="ECO:0000259" key="4">
    <source>
        <dbReference type="Pfam" id="PF22766"/>
    </source>
</evidence>
<feature type="domain" description="Centromere/kinetochore protein zw10 middle" evidence="2">
    <location>
        <begin position="205"/>
        <end position="394"/>
    </location>
</feature>
<dbReference type="GO" id="GO:1990423">
    <property type="term" value="C:RZZ complex"/>
    <property type="evidence" value="ECO:0007669"/>
    <property type="project" value="TreeGrafter"/>
</dbReference>
<proteinExistence type="predicted"/>
<evidence type="ECO:0000313" key="6">
    <source>
        <dbReference type="WBParaSite" id="Pan_g16410.t1"/>
    </source>
</evidence>
<feature type="domain" description="ZW10 C-terminal helical" evidence="4">
    <location>
        <begin position="603"/>
        <end position="747"/>
    </location>
</feature>
<dbReference type="WBParaSite" id="Pan_g16410.t1">
    <property type="protein sequence ID" value="Pan_g16410.t1"/>
    <property type="gene ID" value="Pan_g16410"/>
</dbReference>
<dbReference type="GO" id="GO:0006888">
    <property type="term" value="P:endoplasmic reticulum to Golgi vesicle-mediated transport"/>
    <property type="evidence" value="ECO:0007669"/>
    <property type="project" value="TreeGrafter"/>
</dbReference>
<dbReference type="Proteomes" id="UP000492821">
    <property type="component" value="Unassembled WGS sequence"/>
</dbReference>
<dbReference type="GO" id="GO:0005737">
    <property type="term" value="C:cytoplasm"/>
    <property type="evidence" value="ECO:0007669"/>
    <property type="project" value="GOC"/>
</dbReference>
<dbReference type="Pfam" id="PF20666">
    <property type="entry name" value="ZW10_C"/>
    <property type="match status" value="1"/>
</dbReference>
<dbReference type="AlphaFoldDB" id="A0A7E4V473"/>
<reference evidence="6" key="2">
    <citation type="submission" date="2020-10" db="UniProtKB">
        <authorList>
            <consortium name="WormBaseParasite"/>
        </authorList>
    </citation>
    <scope>IDENTIFICATION</scope>
</reference>
<keyword evidence="5" id="KW-1185">Reference proteome</keyword>
<dbReference type="InterPro" id="IPR048344">
    <property type="entry name" value="Zw10_middle"/>
</dbReference>
<organism evidence="5 6">
    <name type="scientific">Panagrellus redivivus</name>
    <name type="common">Microworm</name>
    <dbReference type="NCBI Taxonomy" id="6233"/>
    <lineage>
        <taxon>Eukaryota</taxon>
        <taxon>Metazoa</taxon>
        <taxon>Ecdysozoa</taxon>
        <taxon>Nematoda</taxon>
        <taxon>Chromadorea</taxon>
        <taxon>Rhabditida</taxon>
        <taxon>Tylenchina</taxon>
        <taxon>Panagrolaimomorpha</taxon>
        <taxon>Panagrolaimoidea</taxon>
        <taxon>Panagrolaimidae</taxon>
        <taxon>Panagrellus</taxon>
    </lineage>
</organism>
<feature type="domain" description="Centromere/kinetochore protein zw10 C-terminal" evidence="3">
    <location>
        <begin position="448"/>
        <end position="577"/>
    </location>
</feature>
<name>A0A7E4V473_PANRE</name>
<dbReference type="GO" id="GO:0007094">
    <property type="term" value="P:mitotic spindle assembly checkpoint signaling"/>
    <property type="evidence" value="ECO:0007669"/>
    <property type="project" value="TreeGrafter"/>
</dbReference>
<protein>
    <submittedName>
        <fullName evidence="6">Exocyst complex component Sec10</fullName>
    </submittedName>
</protein>
<dbReference type="PANTHER" id="PTHR12205">
    <property type="entry name" value="CENTROMERE/KINETOCHORE PROTEIN ZW10"/>
    <property type="match status" value="1"/>
</dbReference>
<dbReference type="PANTHER" id="PTHR12205:SF0">
    <property type="entry name" value="CENTROMERE_KINETOCHORE PROTEIN ZW10 HOMOLOG"/>
    <property type="match status" value="1"/>
</dbReference>
<dbReference type="Pfam" id="PF22766">
    <property type="entry name" value="ZW10_C2"/>
    <property type="match status" value="1"/>
</dbReference>
<accession>A0A7E4V473</accession>
<dbReference type="InterPro" id="IPR046362">
    <property type="entry name" value="Zw10/DSL1_C_sf"/>
</dbReference>
<dbReference type="Pfam" id="PF20665">
    <property type="entry name" value="Zw10_middle"/>
    <property type="match status" value="1"/>
</dbReference>
<evidence type="ECO:0000256" key="1">
    <source>
        <dbReference type="SAM" id="Coils"/>
    </source>
</evidence>
<evidence type="ECO:0000313" key="5">
    <source>
        <dbReference type="Proteomes" id="UP000492821"/>
    </source>
</evidence>
<dbReference type="InterPro" id="IPR048343">
    <property type="entry name" value="ZW10_C"/>
</dbReference>
<keyword evidence="1" id="KW-0175">Coiled coil</keyword>
<dbReference type="Gene3D" id="1.10.357.150">
    <property type="match status" value="1"/>
</dbReference>
<evidence type="ECO:0000259" key="2">
    <source>
        <dbReference type="Pfam" id="PF20665"/>
    </source>
</evidence>
<feature type="coiled-coil region" evidence="1">
    <location>
        <begin position="62"/>
        <end position="93"/>
    </location>
</feature>
<reference evidence="5" key="1">
    <citation type="journal article" date="2013" name="Genetics">
        <title>The draft genome and transcriptome of Panagrellus redivivus are shaped by the harsh demands of a free-living lifestyle.</title>
        <authorList>
            <person name="Srinivasan J."/>
            <person name="Dillman A.R."/>
            <person name="Macchietto M.G."/>
            <person name="Heikkinen L."/>
            <person name="Lakso M."/>
            <person name="Fracchia K.M."/>
            <person name="Antoshechkin I."/>
            <person name="Mortazavi A."/>
            <person name="Wong G."/>
            <person name="Sternberg P.W."/>
        </authorList>
    </citation>
    <scope>NUCLEOTIDE SEQUENCE [LARGE SCALE GENOMIC DNA]</scope>
    <source>
        <strain evidence="5">MT8872</strain>
    </source>
</reference>
<dbReference type="InterPro" id="IPR055148">
    <property type="entry name" value="ZW10_C_2"/>
</dbReference>
<evidence type="ECO:0000259" key="3">
    <source>
        <dbReference type="Pfam" id="PF20666"/>
    </source>
</evidence>